<evidence type="ECO:0000313" key="4">
    <source>
        <dbReference type="EMBL" id="QHG64461.1"/>
    </source>
</evidence>
<feature type="short sequence motif" description="HXTX 2" evidence="2">
    <location>
        <begin position="146"/>
        <end position="149"/>
    </location>
</feature>
<evidence type="ECO:0000313" key="5">
    <source>
        <dbReference type="Proteomes" id="UP000464480"/>
    </source>
</evidence>
<organism evidence="4 5">
    <name type="scientific">Pseudomonas putida</name>
    <name type="common">Arthrobacter siderocapsulatus</name>
    <dbReference type="NCBI Taxonomy" id="303"/>
    <lineage>
        <taxon>Bacteria</taxon>
        <taxon>Pseudomonadati</taxon>
        <taxon>Pseudomonadota</taxon>
        <taxon>Gammaproteobacteria</taxon>
        <taxon>Pseudomonadales</taxon>
        <taxon>Pseudomonadaceae</taxon>
        <taxon>Pseudomonas</taxon>
    </lineage>
</organism>
<dbReference type="SUPFAM" id="SSF55144">
    <property type="entry name" value="LigT-like"/>
    <property type="match status" value="1"/>
</dbReference>
<dbReference type="PANTHER" id="PTHR35561:SF1">
    <property type="entry name" value="RNA 2',3'-CYCLIC PHOSPHODIESTERASE"/>
    <property type="match status" value="1"/>
</dbReference>
<protein>
    <recommendedName>
        <fullName evidence="2">RNA 2',3'-cyclic phosphodiesterase</fullName>
        <shortName evidence="2">RNA 2',3'-CPDase</shortName>
        <ecNumber evidence="2">3.1.4.58</ecNumber>
    </recommendedName>
</protein>
<proteinExistence type="inferred from homology"/>
<dbReference type="InterPro" id="IPR004175">
    <property type="entry name" value="RNA_CPDase"/>
</dbReference>
<dbReference type="Gene3D" id="3.90.1140.10">
    <property type="entry name" value="Cyclic phosphodiesterase"/>
    <property type="match status" value="1"/>
</dbReference>
<dbReference type="NCBIfam" id="TIGR02258">
    <property type="entry name" value="2_5_ligase"/>
    <property type="match status" value="1"/>
</dbReference>
<evidence type="ECO:0000256" key="1">
    <source>
        <dbReference type="ARBA" id="ARBA00022801"/>
    </source>
</evidence>
<evidence type="ECO:0000259" key="3">
    <source>
        <dbReference type="Pfam" id="PF02834"/>
    </source>
</evidence>
<comment type="function">
    <text evidence="2">Hydrolyzes RNA 2',3'-cyclic phosphodiester to an RNA 2'-phosphomonoester.</text>
</comment>
<feature type="active site" description="Proton acceptor" evidence="2">
    <location>
        <position position="146"/>
    </location>
</feature>
<keyword evidence="1 2" id="KW-0378">Hydrolase</keyword>
<name>A0A6I6XWS6_PSEPU</name>
<comment type="similarity">
    <text evidence="2">Belongs to the 2H phosphoesterase superfamily. ThpR family.</text>
</comment>
<dbReference type="HAMAP" id="MF_01940">
    <property type="entry name" value="RNA_CPDase"/>
    <property type="match status" value="1"/>
</dbReference>
<gene>
    <name evidence="4" type="primary">thpR</name>
    <name evidence="4" type="ORF">C2H86_08575</name>
</gene>
<dbReference type="EMBL" id="CP026115">
    <property type="protein sequence ID" value="QHG64461.1"/>
    <property type="molecule type" value="Genomic_DNA"/>
</dbReference>
<accession>A0A6I6XWS6</accession>
<dbReference type="InterPro" id="IPR014051">
    <property type="entry name" value="Phosphoesterase_HXTX"/>
</dbReference>
<comment type="catalytic activity">
    <reaction evidence="2">
        <text>a 3'-end 2',3'-cyclophospho-ribonucleotide-RNA + H2O = a 3'-end 2'-phospho-ribonucleotide-RNA + H(+)</text>
        <dbReference type="Rhea" id="RHEA:11828"/>
        <dbReference type="Rhea" id="RHEA-COMP:10464"/>
        <dbReference type="Rhea" id="RHEA-COMP:17353"/>
        <dbReference type="ChEBI" id="CHEBI:15377"/>
        <dbReference type="ChEBI" id="CHEBI:15378"/>
        <dbReference type="ChEBI" id="CHEBI:83064"/>
        <dbReference type="ChEBI" id="CHEBI:173113"/>
        <dbReference type="EC" id="3.1.4.58"/>
    </reaction>
</comment>
<dbReference type="Pfam" id="PF02834">
    <property type="entry name" value="LigT_PEase"/>
    <property type="match status" value="1"/>
</dbReference>
<feature type="short sequence motif" description="HXTX 1" evidence="2">
    <location>
        <begin position="63"/>
        <end position="66"/>
    </location>
</feature>
<dbReference type="GO" id="GO:0004113">
    <property type="term" value="F:2',3'-cyclic-nucleotide 3'-phosphodiesterase activity"/>
    <property type="evidence" value="ECO:0007669"/>
    <property type="project" value="InterPro"/>
</dbReference>
<sequence>MLGELSPGPGSTLVAHEPSRNDQPFKRLFFALSVDEAPRRAIAQWRQDLCLRVGKPVAADNFHVTLLFVGDVSADQMPSLIASVGALKHPRALRLQLDRLNVWLRPQILVLEPIQAPPALLRLAYDLAQTLRPLGIVEQPHDYRPHLTLSRDFHQEVPETPLAPDFMLVARHFTLFESRKGQYWPVAEWPLED</sequence>
<dbReference type="AlphaFoldDB" id="A0A6I6XWS6"/>
<dbReference type="EC" id="3.1.4.58" evidence="2"/>
<evidence type="ECO:0000256" key="2">
    <source>
        <dbReference type="HAMAP-Rule" id="MF_01940"/>
    </source>
</evidence>
<dbReference type="PANTHER" id="PTHR35561">
    <property type="entry name" value="RNA 2',3'-CYCLIC PHOSPHODIESTERASE"/>
    <property type="match status" value="1"/>
</dbReference>
<reference evidence="4 5" key="1">
    <citation type="submission" date="2020-02" db="EMBL/GenBank/DDBJ databases">
        <title>Pseudomonas Putida W5 Complete Genome Assembly.</title>
        <authorList>
            <person name="Yuan Z.-C."/>
            <person name="Shaw G.A."/>
            <person name="Cusano A.D."/>
            <person name="Caddey B.J."/>
            <person name="Weselowski B.J."/>
        </authorList>
    </citation>
    <scope>NUCLEOTIDE SEQUENCE [LARGE SCALE GENOMIC DNA]</scope>
    <source>
        <strain evidence="4 5">W5</strain>
    </source>
</reference>
<dbReference type="InterPro" id="IPR009097">
    <property type="entry name" value="Cyclic_Pdiesterase"/>
</dbReference>
<feature type="active site" description="Proton donor" evidence="2">
    <location>
        <position position="63"/>
    </location>
</feature>
<dbReference type="Proteomes" id="UP000464480">
    <property type="component" value="Chromosome"/>
</dbReference>
<feature type="domain" description="Phosphoesterase HXTX" evidence="3">
    <location>
        <begin position="34"/>
        <end position="105"/>
    </location>
</feature>
<dbReference type="GO" id="GO:0008664">
    <property type="term" value="F:RNA 2',3'-cyclic 3'-phosphodiesterase activity"/>
    <property type="evidence" value="ECO:0007669"/>
    <property type="project" value="UniProtKB-EC"/>
</dbReference>